<proteinExistence type="predicted"/>
<gene>
    <name evidence="1" type="ORF">Q5P01_001005</name>
</gene>
<comment type="caution">
    <text evidence="1">The sequence shown here is derived from an EMBL/GenBank/DDBJ whole genome shotgun (WGS) entry which is preliminary data.</text>
</comment>
<reference evidence="1" key="1">
    <citation type="submission" date="2023-07" db="EMBL/GenBank/DDBJ databases">
        <title>Chromosome-level Genome Assembly of Striped Snakehead (Channa striata).</title>
        <authorList>
            <person name="Liu H."/>
        </authorList>
    </citation>
    <scope>NUCLEOTIDE SEQUENCE</scope>
    <source>
        <strain evidence="1">Gz</strain>
        <tissue evidence="1">Muscle</tissue>
    </source>
</reference>
<organism evidence="1 2">
    <name type="scientific">Channa striata</name>
    <name type="common">Snakehead murrel</name>
    <name type="synonym">Ophicephalus striatus</name>
    <dbReference type="NCBI Taxonomy" id="64152"/>
    <lineage>
        <taxon>Eukaryota</taxon>
        <taxon>Metazoa</taxon>
        <taxon>Chordata</taxon>
        <taxon>Craniata</taxon>
        <taxon>Vertebrata</taxon>
        <taxon>Euteleostomi</taxon>
        <taxon>Actinopterygii</taxon>
        <taxon>Neopterygii</taxon>
        <taxon>Teleostei</taxon>
        <taxon>Neoteleostei</taxon>
        <taxon>Acanthomorphata</taxon>
        <taxon>Anabantaria</taxon>
        <taxon>Anabantiformes</taxon>
        <taxon>Channoidei</taxon>
        <taxon>Channidae</taxon>
        <taxon>Channa</taxon>
    </lineage>
</organism>
<accession>A0AA88IHM4</accession>
<name>A0AA88IHM4_CHASR</name>
<dbReference type="AlphaFoldDB" id="A0AA88IHM4"/>
<keyword evidence="2" id="KW-1185">Reference proteome</keyword>
<evidence type="ECO:0000313" key="2">
    <source>
        <dbReference type="Proteomes" id="UP001187415"/>
    </source>
</evidence>
<protein>
    <submittedName>
        <fullName evidence="1">Uncharacterized protein</fullName>
    </submittedName>
</protein>
<sequence length="147" mass="16291">MDDPVPFVNLFPDIYPKRRAVPYLEEGSIGVLIKSVMFHRNEEALLCRGLVLHARDGDRIYDTVCFKVVDITPVVGYDLDLARDQGDVEESWSQKANGTLSPCELVSRPREVGGRGQALRYHAGSALLQGACLDIETVVDESFGTRP</sequence>
<dbReference type="EMBL" id="JAUPFM010000121">
    <property type="protein sequence ID" value="KAK2812704.1"/>
    <property type="molecule type" value="Genomic_DNA"/>
</dbReference>
<dbReference type="Proteomes" id="UP001187415">
    <property type="component" value="Unassembled WGS sequence"/>
</dbReference>
<evidence type="ECO:0000313" key="1">
    <source>
        <dbReference type="EMBL" id="KAK2812704.1"/>
    </source>
</evidence>